<gene>
    <name evidence="13" type="ORF">O9H85_03115</name>
</gene>
<evidence type="ECO:0000256" key="9">
    <source>
        <dbReference type="ARBA" id="ARBA00023136"/>
    </source>
</evidence>
<dbReference type="Pfam" id="PF00358">
    <property type="entry name" value="PTS_EIIA_1"/>
    <property type="match status" value="1"/>
</dbReference>
<dbReference type="InterPro" id="IPR003352">
    <property type="entry name" value="PTS_EIIC"/>
</dbReference>
<keyword evidence="8 10" id="KW-1133">Transmembrane helix</keyword>
<protein>
    <submittedName>
        <fullName evidence="13">Glucose PTS transporter subunit IIA</fullName>
    </submittedName>
</protein>
<organism evidence="13 14">
    <name type="scientific">Paenibacillus gyeongsangnamensis</name>
    <dbReference type="NCBI Taxonomy" id="3388067"/>
    <lineage>
        <taxon>Bacteria</taxon>
        <taxon>Bacillati</taxon>
        <taxon>Bacillota</taxon>
        <taxon>Bacilli</taxon>
        <taxon>Bacillales</taxon>
        <taxon>Paenibacillaceae</taxon>
        <taxon>Paenibacillus</taxon>
    </lineage>
</organism>
<feature type="transmembrane region" description="Helical" evidence="10">
    <location>
        <begin position="299"/>
        <end position="318"/>
    </location>
</feature>
<dbReference type="EMBL" id="JAQAGZ010000002">
    <property type="protein sequence ID" value="MCZ8511442.1"/>
    <property type="molecule type" value="Genomic_DNA"/>
</dbReference>
<evidence type="ECO:0000256" key="7">
    <source>
        <dbReference type="ARBA" id="ARBA00022692"/>
    </source>
</evidence>
<dbReference type="NCBIfam" id="TIGR00830">
    <property type="entry name" value="PTBA"/>
    <property type="match status" value="1"/>
</dbReference>
<evidence type="ECO:0000256" key="3">
    <source>
        <dbReference type="ARBA" id="ARBA00022475"/>
    </source>
</evidence>
<feature type="transmembrane region" description="Helical" evidence="10">
    <location>
        <begin position="240"/>
        <end position="260"/>
    </location>
</feature>
<keyword evidence="14" id="KW-1185">Reference proteome</keyword>
<dbReference type="InterPro" id="IPR050558">
    <property type="entry name" value="PTS_Sugar-Specific_Components"/>
</dbReference>
<feature type="domain" description="PTS EIIA type-1" evidence="11">
    <location>
        <begin position="400"/>
        <end position="504"/>
    </location>
</feature>
<keyword evidence="7 10" id="KW-0812">Transmembrane</keyword>
<dbReference type="InterPro" id="IPR011055">
    <property type="entry name" value="Dup_hybrid_motif"/>
</dbReference>
<feature type="transmembrane region" description="Helical" evidence="10">
    <location>
        <begin position="119"/>
        <end position="145"/>
    </location>
</feature>
<dbReference type="PROSITE" id="PS51093">
    <property type="entry name" value="PTS_EIIA_TYPE_1"/>
    <property type="match status" value="1"/>
</dbReference>
<accession>A0ABT4Q3M7</accession>
<keyword evidence="6" id="KW-0598">Phosphotransferase system</keyword>
<feature type="transmembrane region" description="Helical" evidence="10">
    <location>
        <begin position="338"/>
        <end position="359"/>
    </location>
</feature>
<evidence type="ECO:0000256" key="2">
    <source>
        <dbReference type="ARBA" id="ARBA00022448"/>
    </source>
</evidence>
<dbReference type="PANTHER" id="PTHR30175">
    <property type="entry name" value="PHOSPHOTRANSFERASE SYSTEM TRANSPORT PROTEIN"/>
    <property type="match status" value="1"/>
</dbReference>
<feature type="domain" description="PTS EIIC type-1" evidence="12">
    <location>
        <begin position="22"/>
        <end position="374"/>
    </location>
</feature>
<evidence type="ECO:0000256" key="6">
    <source>
        <dbReference type="ARBA" id="ARBA00022683"/>
    </source>
</evidence>
<dbReference type="PROSITE" id="PS51103">
    <property type="entry name" value="PTS_EIIC_TYPE_1"/>
    <property type="match status" value="1"/>
</dbReference>
<feature type="transmembrane region" description="Helical" evidence="10">
    <location>
        <begin position="31"/>
        <end position="54"/>
    </location>
</feature>
<evidence type="ECO:0000259" key="12">
    <source>
        <dbReference type="PROSITE" id="PS51103"/>
    </source>
</evidence>
<proteinExistence type="predicted"/>
<keyword evidence="3" id="KW-1003">Cell membrane</keyword>
<dbReference type="RefSeq" id="WP_269879837.1">
    <property type="nucleotide sequence ID" value="NZ_JAQAGZ010000002.1"/>
</dbReference>
<keyword evidence="4" id="KW-0762">Sugar transport</keyword>
<dbReference type="InterPro" id="IPR001127">
    <property type="entry name" value="PTS_EIIA_1_perm"/>
</dbReference>
<evidence type="ECO:0000259" key="11">
    <source>
        <dbReference type="PROSITE" id="PS51093"/>
    </source>
</evidence>
<keyword evidence="9 10" id="KW-0472">Membrane</keyword>
<dbReference type="SUPFAM" id="SSF51261">
    <property type="entry name" value="Duplicated hybrid motif"/>
    <property type="match status" value="1"/>
</dbReference>
<evidence type="ECO:0000256" key="5">
    <source>
        <dbReference type="ARBA" id="ARBA00022679"/>
    </source>
</evidence>
<name>A0ABT4Q3M7_9BACL</name>
<reference evidence="13 14" key="1">
    <citation type="submission" date="2022-12" db="EMBL/GenBank/DDBJ databases">
        <title>Draft genome sequence of Paenibacillus sp. dW9.</title>
        <authorList>
            <person name="Choi E.-W."/>
            <person name="Kim D.-U."/>
        </authorList>
    </citation>
    <scope>NUCLEOTIDE SEQUENCE [LARGE SCALE GENOMIC DNA]</scope>
    <source>
        <strain evidence="14">dW9</strain>
    </source>
</reference>
<comment type="subcellular location">
    <subcellularLocation>
        <location evidence="1">Cell membrane</location>
        <topology evidence="1">Multi-pass membrane protein</topology>
    </subcellularLocation>
</comment>
<evidence type="ECO:0000256" key="8">
    <source>
        <dbReference type="ARBA" id="ARBA00022989"/>
    </source>
</evidence>
<evidence type="ECO:0000256" key="4">
    <source>
        <dbReference type="ARBA" id="ARBA00022597"/>
    </source>
</evidence>
<dbReference type="Proteomes" id="UP001527882">
    <property type="component" value="Unassembled WGS sequence"/>
</dbReference>
<evidence type="ECO:0000313" key="13">
    <source>
        <dbReference type="EMBL" id="MCZ8511442.1"/>
    </source>
</evidence>
<dbReference type="Pfam" id="PF02378">
    <property type="entry name" value="PTS_EIIC"/>
    <property type="match status" value="1"/>
</dbReference>
<evidence type="ECO:0000313" key="14">
    <source>
        <dbReference type="Proteomes" id="UP001527882"/>
    </source>
</evidence>
<feature type="transmembrane region" description="Helical" evidence="10">
    <location>
        <begin position="61"/>
        <end position="83"/>
    </location>
</feature>
<dbReference type="Gene3D" id="2.70.70.10">
    <property type="entry name" value="Glucose Permease (Domain IIA)"/>
    <property type="match status" value="1"/>
</dbReference>
<evidence type="ECO:0000256" key="10">
    <source>
        <dbReference type="SAM" id="Phobius"/>
    </source>
</evidence>
<evidence type="ECO:0000256" key="1">
    <source>
        <dbReference type="ARBA" id="ARBA00004651"/>
    </source>
</evidence>
<sequence length="530" mass="56408">MNDQLTAKKEEETESVINKILDVIGGSFSPILGVLAGSGLLSALLAVLTMLGWVSTKSGTYAILSAAGHAVFYFLPVFLGITLSIKLGANAYVGGTIGAALLEPHFSDLMAKGVAKTDFIGIPVLLMSYSSTVFPIFIAVSIYAGLDKFLKKVIYKDIQMFFNPLISLVLIVPLTVLIFGPIGLYVGDGIRVGIEFLSSKSGLLTGAVLGAVWTFLTLLGLHWAVIPIAIANLASGHDPIIGMAAAAPFAQIGVAFGVLFKTKDKDLRTLVGSGIVPGVLAGTTEIINYGILLRYKKTMIYVAVAGAVGGAFNGALGVKMTVFSLPSFLSIPAFSPMGYYLIGTMTALMLGCMLTYVLGYEDKNKKPSMEKYNIGLISVRKEIITSPLSGEIIPLIKFSDPLFASETVGKGITIEPDKGEVYSPVDGVVTTLFPTKHAIGVTSEGGAEILIFIGLNTMKLNGEYITSHVRQGDKVQQGDLLLEFDMEEIKGAGYSLTTPVVITNSNQYHDVKILKNETIKVKEDLLTLIV</sequence>
<comment type="caution">
    <text evidence="13">The sequence shown here is derived from an EMBL/GenBank/DDBJ whole genome shotgun (WGS) entry which is preliminary data.</text>
</comment>
<keyword evidence="2" id="KW-0813">Transport</keyword>
<dbReference type="InterPro" id="IPR013013">
    <property type="entry name" value="PTS_EIIC_1"/>
</dbReference>
<feature type="transmembrane region" description="Helical" evidence="10">
    <location>
        <begin position="207"/>
        <end position="234"/>
    </location>
</feature>
<dbReference type="PANTHER" id="PTHR30175:SF1">
    <property type="entry name" value="PTS SYSTEM ARBUTIN-, CELLOBIOSE-, AND SALICIN-SPECIFIC EIIBC COMPONENT-RELATED"/>
    <property type="match status" value="1"/>
</dbReference>
<feature type="transmembrane region" description="Helical" evidence="10">
    <location>
        <begin position="165"/>
        <end position="186"/>
    </location>
</feature>
<keyword evidence="5" id="KW-0808">Transferase</keyword>